<sequence length="137" mass="16194">MPAISCCISNSCCLILFISLTSASLSSHDRPSLTWRRHDMELLRDTHWTIQQQRQMRSLWRRVTYFIKCLKYLEIVIGGVGYVHHIIHFSIHSLLIYHSHCTVLSKTDNLCCFYQTTARKLCDECATYWKYNEQTCR</sequence>
<protein>
    <recommendedName>
        <fullName evidence="4">Secreted protein</fullName>
    </recommendedName>
</protein>
<name>A0AAD9UD71_RIDPI</name>
<evidence type="ECO:0000313" key="3">
    <source>
        <dbReference type="Proteomes" id="UP001209878"/>
    </source>
</evidence>
<dbReference type="Proteomes" id="UP001209878">
    <property type="component" value="Unassembled WGS sequence"/>
</dbReference>
<evidence type="ECO:0000313" key="2">
    <source>
        <dbReference type="EMBL" id="KAK2185073.1"/>
    </source>
</evidence>
<keyword evidence="3" id="KW-1185">Reference proteome</keyword>
<feature type="chain" id="PRO_5042293504" description="Secreted protein" evidence="1">
    <location>
        <begin position="24"/>
        <end position="137"/>
    </location>
</feature>
<proteinExistence type="predicted"/>
<organism evidence="2 3">
    <name type="scientific">Ridgeia piscesae</name>
    <name type="common">Tubeworm</name>
    <dbReference type="NCBI Taxonomy" id="27915"/>
    <lineage>
        <taxon>Eukaryota</taxon>
        <taxon>Metazoa</taxon>
        <taxon>Spiralia</taxon>
        <taxon>Lophotrochozoa</taxon>
        <taxon>Annelida</taxon>
        <taxon>Polychaeta</taxon>
        <taxon>Sedentaria</taxon>
        <taxon>Canalipalpata</taxon>
        <taxon>Sabellida</taxon>
        <taxon>Siboglinidae</taxon>
        <taxon>Ridgeia</taxon>
    </lineage>
</organism>
<gene>
    <name evidence="2" type="ORF">NP493_246g01017</name>
</gene>
<accession>A0AAD9UD71</accession>
<comment type="caution">
    <text evidence="2">The sequence shown here is derived from an EMBL/GenBank/DDBJ whole genome shotgun (WGS) entry which is preliminary data.</text>
</comment>
<keyword evidence="1" id="KW-0732">Signal</keyword>
<evidence type="ECO:0000256" key="1">
    <source>
        <dbReference type="SAM" id="SignalP"/>
    </source>
</evidence>
<evidence type="ECO:0008006" key="4">
    <source>
        <dbReference type="Google" id="ProtNLM"/>
    </source>
</evidence>
<feature type="signal peptide" evidence="1">
    <location>
        <begin position="1"/>
        <end position="23"/>
    </location>
</feature>
<reference evidence="2" key="1">
    <citation type="journal article" date="2023" name="Mol. Biol. Evol.">
        <title>Third-Generation Sequencing Reveals the Adaptive Role of the Epigenome in Three Deep-Sea Polychaetes.</title>
        <authorList>
            <person name="Perez M."/>
            <person name="Aroh O."/>
            <person name="Sun Y."/>
            <person name="Lan Y."/>
            <person name="Juniper S.K."/>
            <person name="Young C.R."/>
            <person name="Angers B."/>
            <person name="Qian P.Y."/>
        </authorList>
    </citation>
    <scope>NUCLEOTIDE SEQUENCE</scope>
    <source>
        <strain evidence="2">R07B-5</strain>
    </source>
</reference>
<dbReference type="EMBL" id="JAODUO010000245">
    <property type="protein sequence ID" value="KAK2185073.1"/>
    <property type="molecule type" value="Genomic_DNA"/>
</dbReference>
<dbReference type="AlphaFoldDB" id="A0AAD9UD71"/>